<feature type="modified residue" description="4-aspartylphosphate" evidence="1">
    <location>
        <position position="55"/>
    </location>
</feature>
<gene>
    <name evidence="4" type="ORF">LX99_04543</name>
</gene>
<dbReference type="SMART" id="SM00850">
    <property type="entry name" value="LytTR"/>
    <property type="match status" value="1"/>
</dbReference>
<evidence type="ECO:0000259" key="2">
    <source>
        <dbReference type="PROSITE" id="PS50110"/>
    </source>
</evidence>
<dbReference type="InterPro" id="IPR007492">
    <property type="entry name" value="LytTR_DNA-bd_dom"/>
</dbReference>
<dbReference type="InterPro" id="IPR011006">
    <property type="entry name" value="CheY-like_superfamily"/>
</dbReference>
<reference evidence="4 5" key="1">
    <citation type="submission" date="2018-05" db="EMBL/GenBank/DDBJ databases">
        <title>Genomic Encyclopedia of Archaeal and Bacterial Type Strains, Phase II (KMG-II): from individual species to whole genera.</title>
        <authorList>
            <person name="Goeker M."/>
        </authorList>
    </citation>
    <scope>NUCLEOTIDE SEQUENCE [LARGE SCALE GENOMIC DNA]</scope>
    <source>
        <strain evidence="4 5">DSM 19975</strain>
    </source>
</reference>
<dbReference type="SUPFAM" id="SSF52172">
    <property type="entry name" value="CheY-like"/>
    <property type="match status" value="1"/>
</dbReference>
<dbReference type="PROSITE" id="PS50930">
    <property type="entry name" value="HTH_LYTTR"/>
    <property type="match status" value="1"/>
</dbReference>
<dbReference type="AlphaFoldDB" id="A0A316H4T3"/>
<dbReference type="PANTHER" id="PTHR37299">
    <property type="entry name" value="TRANSCRIPTIONAL REGULATOR-RELATED"/>
    <property type="match status" value="1"/>
</dbReference>
<dbReference type="Proteomes" id="UP000245678">
    <property type="component" value="Unassembled WGS sequence"/>
</dbReference>
<evidence type="ECO:0000313" key="5">
    <source>
        <dbReference type="Proteomes" id="UP000245678"/>
    </source>
</evidence>
<dbReference type="InterPro" id="IPR046947">
    <property type="entry name" value="LytR-like"/>
</dbReference>
<dbReference type="Gene3D" id="2.40.50.1020">
    <property type="entry name" value="LytTr DNA-binding domain"/>
    <property type="match status" value="1"/>
</dbReference>
<dbReference type="SMART" id="SM00448">
    <property type="entry name" value="REC"/>
    <property type="match status" value="1"/>
</dbReference>
<dbReference type="Pfam" id="PF00072">
    <property type="entry name" value="Response_reg"/>
    <property type="match status" value="1"/>
</dbReference>
<evidence type="ECO:0000259" key="3">
    <source>
        <dbReference type="PROSITE" id="PS50930"/>
    </source>
</evidence>
<organism evidence="4 5">
    <name type="scientific">Mucilaginibacter oryzae</name>
    <dbReference type="NCBI Taxonomy" id="468058"/>
    <lineage>
        <taxon>Bacteria</taxon>
        <taxon>Pseudomonadati</taxon>
        <taxon>Bacteroidota</taxon>
        <taxon>Sphingobacteriia</taxon>
        <taxon>Sphingobacteriales</taxon>
        <taxon>Sphingobacteriaceae</taxon>
        <taxon>Mucilaginibacter</taxon>
    </lineage>
</organism>
<dbReference type="EMBL" id="QGHA01000014">
    <property type="protein sequence ID" value="PWK70836.1"/>
    <property type="molecule type" value="Genomic_DNA"/>
</dbReference>
<protein>
    <submittedName>
        <fullName evidence="4">LytTR family two component transcriptional regulator</fullName>
    </submittedName>
</protein>
<dbReference type="Gene3D" id="3.40.50.2300">
    <property type="match status" value="1"/>
</dbReference>
<dbReference type="PROSITE" id="PS50110">
    <property type="entry name" value="RESPONSE_REGULATORY"/>
    <property type="match status" value="1"/>
</dbReference>
<dbReference type="PANTHER" id="PTHR37299:SF1">
    <property type="entry name" value="STAGE 0 SPORULATION PROTEIN A HOMOLOG"/>
    <property type="match status" value="1"/>
</dbReference>
<sequence>MINCIIIDDEAYSIETLTDYIDKTAGFNLIGAFTNPIQGVNEIAKGLNPDLIYLDIDMPKLTGFELAGLLPEGLPIIYITAFSEYALPAFETNVYDFLLKPVSYQKFLRSAMKIKERIKPIAHKQLAKPDYFFINPGTKGKMIKLSFSEIVYVEGLKNYIIIHSGLKKHTTYLTMAEIESALLDGPFLRIHKSYIVNLNKIQSIDGNMVAVKDAVSLPVGANYKASLMQVINEHAIISKRKDN</sequence>
<accession>A0A316H4T3</accession>
<dbReference type="Pfam" id="PF04397">
    <property type="entry name" value="LytTR"/>
    <property type="match status" value="1"/>
</dbReference>
<dbReference type="GO" id="GO:0003677">
    <property type="term" value="F:DNA binding"/>
    <property type="evidence" value="ECO:0007669"/>
    <property type="project" value="InterPro"/>
</dbReference>
<keyword evidence="1" id="KW-0597">Phosphoprotein</keyword>
<feature type="domain" description="HTH LytTR-type" evidence="3">
    <location>
        <begin position="138"/>
        <end position="205"/>
    </location>
</feature>
<evidence type="ECO:0000313" key="4">
    <source>
        <dbReference type="EMBL" id="PWK70836.1"/>
    </source>
</evidence>
<dbReference type="GO" id="GO:0000156">
    <property type="term" value="F:phosphorelay response regulator activity"/>
    <property type="evidence" value="ECO:0007669"/>
    <property type="project" value="InterPro"/>
</dbReference>
<dbReference type="InterPro" id="IPR001789">
    <property type="entry name" value="Sig_transdc_resp-reg_receiver"/>
</dbReference>
<keyword evidence="5" id="KW-1185">Reference proteome</keyword>
<evidence type="ECO:0000256" key="1">
    <source>
        <dbReference type="PROSITE-ProRule" id="PRU00169"/>
    </source>
</evidence>
<proteinExistence type="predicted"/>
<feature type="domain" description="Response regulatory" evidence="2">
    <location>
        <begin position="3"/>
        <end position="115"/>
    </location>
</feature>
<name>A0A316H4T3_9SPHI</name>
<dbReference type="RefSeq" id="WP_109609876.1">
    <property type="nucleotide sequence ID" value="NZ_QGHA01000014.1"/>
</dbReference>
<comment type="caution">
    <text evidence="4">The sequence shown here is derived from an EMBL/GenBank/DDBJ whole genome shotgun (WGS) entry which is preliminary data.</text>
</comment>